<name>A0A285RBK2_9BACL</name>
<dbReference type="Gene3D" id="3.40.50.720">
    <property type="entry name" value="NAD(P)-binding Rossmann-like Domain"/>
    <property type="match status" value="1"/>
</dbReference>
<dbReference type="Proteomes" id="UP000219636">
    <property type="component" value="Unassembled WGS sequence"/>
</dbReference>
<dbReference type="EMBL" id="OBMQ01000001">
    <property type="protein sequence ID" value="SOB91138.1"/>
    <property type="molecule type" value="Genomic_DNA"/>
</dbReference>
<protein>
    <submittedName>
        <fullName evidence="1">Uncharacterized protein</fullName>
    </submittedName>
</protein>
<organism evidence="1 2">
    <name type="scientific">Ureibacillus xyleni</name>
    <dbReference type="NCBI Taxonomy" id="614648"/>
    <lineage>
        <taxon>Bacteria</taxon>
        <taxon>Bacillati</taxon>
        <taxon>Bacillota</taxon>
        <taxon>Bacilli</taxon>
        <taxon>Bacillales</taxon>
        <taxon>Caryophanaceae</taxon>
        <taxon>Ureibacillus</taxon>
    </lineage>
</organism>
<evidence type="ECO:0000313" key="2">
    <source>
        <dbReference type="Proteomes" id="UP000219636"/>
    </source>
</evidence>
<gene>
    <name evidence="1" type="ORF">SAMN05880501_101268</name>
</gene>
<sequence length="298" mass="35229">MKKFIFFGASKLGELAYFSLKDKIEISYFSDNDETKWGSEYYDIPIISPYELQKIQKGNKEVNILITSSYHKEIYLQLKNMGLNNIQIFDIQSSILNPDEVNNGKQISEIFFTKYGIKSNNKLFSSTFFNKFKGKKVTLKIDDLNLGIDGLNDKYTLAYRKVQNSPHYELMLYLHNNWALQNCEYIKRLSIGTLDLREAQIVNDEFLDYTREKYEERVNLLNLELLEPIKVAKINNNWFIIDGKHRAALHCLRGYRTINAVEVTEIMYDSFNFWIYKLMKNKEAEYKKNLSLFEGLYY</sequence>
<keyword evidence="2" id="KW-1185">Reference proteome</keyword>
<reference evidence="2" key="1">
    <citation type="submission" date="2017-08" db="EMBL/GenBank/DDBJ databases">
        <authorList>
            <person name="Varghese N."/>
            <person name="Submissions S."/>
        </authorList>
    </citation>
    <scope>NUCLEOTIDE SEQUENCE [LARGE SCALE GENOMIC DNA]</scope>
    <source>
        <strain evidence="2">JC22</strain>
    </source>
</reference>
<dbReference type="AlphaFoldDB" id="A0A285RBK2"/>
<dbReference type="OrthoDB" id="5329963at2"/>
<proteinExistence type="predicted"/>
<evidence type="ECO:0000313" key="1">
    <source>
        <dbReference type="EMBL" id="SOB91138.1"/>
    </source>
</evidence>
<dbReference type="RefSeq" id="WP_097071846.1">
    <property type="nucleotide sequence ID" value="NZ_OBMQ01000001.1"/>
</dbReference>
<dbReference type="SUPFAM" id="SSF110849">
    <property type="entry name" value="ParB/Sulfiredoxin"/>
    <property type="match status" value="1"/>
</dbReference>
<dbReference type="InterPro" id="IPR036086">
    <property type="entry name" value="ParB/Sulfiredoxin_sf"/>
</dbReference>
<accession>A0A285RBK2</accession>